<organism evidence="2 4">
    <name type="scientific">Burkholderia gladioli</name>
    <name type="common">Pseudomonas marginata</name>
    <name type="synonym">Phytomonas marginata</name>
    <dbReference type="NCBI Taxonomy" id="28095"/>
    <lineage>
        <taxon>Bacteria</taxon>
        <taxon>Pseudomonadati</taxon>
        <taxon>Pseudomonadota</taxon>
        <taxon>Betaproteobacteria</taxon>
        <taxon>Burkholderiales</taxon>
        <taxon>Burkholderiaceae</taxon>
        <taxon>Burkholderia</taxon>
    </lineage>
</organism>
<proteinExistence type="predicted"/>
<sequence length="101" mass="10150">MIAAFLAAHAGALIGLIAGAAGIIFGLFRHQQAKATTAAADQKVAEAHAQVVQQQTADAQANSTAAQAGSDAAAARTATDSAVSGMTTEEVKDALDSWTRK</sequence>
<name>A0AAW3EN29_BURGA</name>
<feature type="compositionally biased region" description="Basic and acidic residues" evidence="1">
    <location>
        <begin position="89"/>
        <end position="101"/>
    </location>
</feature>
<dbReference type="EMBL" id="JPGG01000018">
    <property type="protein sequence ID" value="KGC09258.1"/>
    <property type="molecule type" value="Genomic_DNA"/>
</dbReference>
<dbReference type="AlphaFoldDB" id="A0AAW3EN29"/>
<dbReference type="EMBL" id="JPGG01000018">
    <property type="protein sequence ID" value="KGC09701.1"/>
    <property type="molecule type" value="Genomic_DNA"/>
</dbReference>
<accession>A0AAW3EN29</accession>
<evidence type="ECO:0000313" key="2">
    <source>
        <dbReference type="EMBL" id="KGC09258.1"/>
    </source>
</evidence>
<protein>
    <recommendedName>
        <fullName evidence="5">Lipoprotein</fullName>
    </recommendedName>
</protein>
<reference evidence="2 4" key="1">
    <citation type="submission" date="2014-04" db="EMBL/GenBank/DDBJ databases">
        <authorList>
            <person name="Bishop-Lilly K.A."/>
            <person name="Broomall S.M."/>
            <person name="Chain P.S."/>
            <person name="Chertkov O."/>
            <person name="Coyne S.R."/>
            <person name="Daligault H.E."/>
            <person name="Davenport K.W."/>
            <person name="Erkkila T."/>
            <person name="Frey K.G."/>
            <person name="Gibbons H.S."/>
            <person name="Gu W."/>
            <person name="Jaissle J."/>
            <person name="Johnson S.L."/>
            <person name="Koroleva G.I."/>
            <person name="Ladner J.T."/>
            <person name="Lo C.-C."/>
            <person name="Minogue T.D."/>
            <person name="Munk C."/>
            <person name="Palacios G.F."/>
            <person name="Redden C.L."/>
            <person name="Rosenzweig C.N."/>
            <person name="Scholz M.B."/>
            <person name="Teshima H."/>
            <person name="Xu Y."/>
        </authorList>
    </citation>
    <scope>NUCLEOTIDE SEQUENCE [LARGE SCALE GENOMIC DNA]</scope>
    <source>
        <strain evidence="4">gladioli</strain>
        <strain evidence="2">Gladioli</strain>
    </source>
</reference>
<evidence type="ECO:0008006" key="5">
    <source>
        <dbReference type="Google" id="ProtNLM"/>
    </source>
</evidence>
<dbReference type="KEGG" id="bgo:BM43_3071"/>
<evidence type="ECO:0000256" key="1">
    <source>
        <dbReference type="SAM" id="MobiDB-lite"/>
    </source>
</evidence>
<feature type="region of interest" description="Disordered" evidence="1">
    <location>
        <begin position="77"/>
        <end position="101"/>
    </location>
</feature>
<gene>
    <name evidence="3" type="ORF">DM48_5774</name>
    <name evidence="2" type="ORF">DM48_5826</name>
</gene>
<evidence type="ECO:0000313" key="3">
    <source>
        <dbReference type="EMBL" id="KGC09701.1"/>
    </source>
</evidence>
<comment type="caution">
    <text evidence="2">The sequence shown here is derived from an EMBL/GenBank/DDBJ whole genome shotgun (WGS) entry which is preliminary data.</text>
</comment>
<dbReference type="Proteomes" id="UP000029590">
    <property type="component" value="Unassembled WGS sequence"/>
</dbReference>
<dbReference type="RefSeq" id="WP_042283636.1">
    <property type="nucleotide sequence ID" value="NZ_CADEVX010000008.1"/>
</dbReference>
<evidence type="ECO:0000313" key="4">
    <source>
        <dbReference type="Proteomes" id="UP000029590"/>
    </source>
</evidence>